<dbReference type="EMBL" id="KT185451">
    <property type="protein sequence ID" value="ALS88715.1"/>
    <property type="molecule type" value="Genomic_DNA"/>
</dbReference>
<evidence type="ECO:0000313" key="1">
    <source>
        <dbReference type="EMBL" id="ALS88715.1"/>
    </source>
</evidence>
<reference evidence="1" key="1">
    <citation type="submission" date="2015-06" db="EMBL/GenBank/DDBJ databases">
        <title>Complete sequences of a multi-drug resistant plasmid carrying blaKPC from China.</title>
        <authorList>
            <person name="Tang H.-L."/>
            <person name="Wu H.-K."/>
            <person name="Yang L."/>
            <person name="Lin Y.-P."/>
            <person name="Chen D.-Q."/>
        </authorList>
    </citation>
    <scope>NUCLEOTIDE SEQUENCE</scope>
    <source>
        <strain evidence="1">LJ04</strain>
        <plasmid evidence="1">pCT-KPC</plasmid>
    </source>
</reference>
<proteinExistence type="predicted"/>
<dbReference type="AlphaFoldDB" id="A0A0U2R1I2"/>
<keyword evidence="1" id="KW-0614">Plasmid</keyword>
<accession>A0A0U2R1I2</accession>
<protein>
    <submittedName>
        <fullName evidence="1">Uncharacterized protein</fullName>
    </submittedName>
</protein>
<organism evidence="1">
    <name type="scientific">Klebsiella pneumoniae</name>
    <dbReference type="NCBI Taxonomy" id="573"/>
    <lineage>
        <taxon>Bacteria</taxon>
        <taxon>Pseudomonadati</taxon>
        <taxon>Pseudomonadota</taxon>
        <taxon>Gammaproteobacteria</taxon>
        <taxon>Enterobacterales</taxon>
        <taxon>Enterobacteriaceae</taxon>
        <taxon>Klebsiella/Raoultella group</taxon>
        <taxon>Klebsiella</taxon>
        <taxon>Klebsiella pneumoniae complex</taxon>
    </lineage>
</organism>
<gene>
    <name evidence="1" type="ORF">pCT-KPC_172</name>
</gene>
<name>A0A0U2R1I2_KLEPN</name>
<sequence length="39" mass="4539">MTGRDEQAACGRERYRGDASCPLRLQECCHVQIHSRELY</sequence>
<geneLocation type="plasmid" evidence="1">
    <name>pCT-KPC</name>
</geneLocation>